<keyword evidence="7" id="KW-0418">Kinase</keyword>
<evidence type="ECO:0000313" key="7">
    <source>
        <dbReference type="EMBL" id="RCK80000.1"/>
    </source>
</evidence>
<keyword evidence="7" id="KW-0808">Transferase</keyword>
<dbReference type="CDD" id="cd01668">
    <property type="entry name" value="TGS_RSH"/>
    <property type="match status" value="1"/>
</dbReference>
<comment type="pathway">
    <text evidence="1">Purine metabolism.</text>
</comment>
<dbReference type="InterPro" id="IPR006674">
    <property type="entry name" value="HD_domain"/>
</dbReference>
<dbReference type="SUPFAM" id="SSF109604">
    <property type="entry name" value="HD-domain/PDEase-like"/>
    <property type="match status" value="1"/>
</dbReference>
<dbReference type="GO" id="GO:0005886">
    <property type="term" value="C:plasma membrane"/>
    <property type="evidence" value="ECO:0007669"/>
    <property type="project" value="TreeGrafter"/>
</dbReference>
<evidence type="ECO:0000256" key="1">
    <source>
        <dbReference type="ARBA" id="ARBA00025704"/>
    </source>
</evidence>
<dbReference type="FunFam" id="3.10.20.30:FF:000002">
    <property type="entry name" value="GTP pyrophosphokinase (RelA/SpoT)"/>
    <property type="match status" value="1"/>
</dbReference>
<evidence type="ECO:0000256" key="2">
    <source>
        <dbReference type="RuleBase" id="RU003847"/>
    </source>
</evidence>
<dbReference type="PANTHER" id="PTHR21262">
    <property type="entry name" value="GUANOSINE-3',5'-BIS DIPHOSPHATE 3'-PYROPHOSPHOHYDROLASE"/>
    <property type="match status" value="1"/>
</dbReference>
<evidence type="ECO:0000259" key="6">
    <source>
        <dbReference type="PROSITE" id="PS51880"/>
    </source>
</evidence>
<dbReference type="PROSITE" id="PS51671">
    <property type="entry name" value="ACT"/>
    <property type="match status" value="1"/>
</dbReference>
<name>A0A367ZPP1_9BACT</name>
<dbReference type="SMART" id="SM00954">
    <property type="entry name" value="RelA_SpoT"/>
    <property type="match status" value="1"/>
</dbReference>
<dbReference type="Proteomes" id="UP000252355">
    <property type="component" value="Unassembled WGS sequence"/>
</dbReference>
<dbReference type="SUPFAM" id="SSF81301">
    <property type="entry name" value="Nucleotidyltransferase"/>
    <property type="match status" value="1"/>
</dbReference>
<organism evidence="7 8">
    <name type="scientific">Candidatus Ozemobacter sibiricus</name>
    <dbReference type="NCBI Taxonomy" id="2268124"/>
    <lineage>
        <taxon>Bacteria</taxon>
        <taxon>Candidatus Ozemobacteria</taxon>
        <taxon>Candidatus Ozemobacterales</taxon>
        <taxon>Candidatus Ozemobacteraceae</taxon>
        <taxon>Candidatus Ozemobacter</taxon>
    </lineage>
</organism>
<dbReference type="InterPro" id="IPR043519">
    <property type="entry name" value="NT_sf"/>
</dbReference>
<feature type="domain" description="TGS" evidence="6">
    <location>
        <begin position="332"/>
        <end position="395"/>
    </location>
</feature>
<accession>A0A367ZPP1</accession>
<evidence type="ECO:0000313" key="8">
    <source>
        <dbReference type="Proteomes" id="UP000252355"/>
    </source>
</evidence>
<dbReference type="FunFam" id="3.30.460.10:FF:000001">
    <property type="entry name" value="GTP pyrophosphokinase RelA"/>
    <property type="match status" value="1"/>
</dbReference>
<dbReference type="InterPro" id="IPR045865">
    <property type="entry name" value="ACT-like_dom_sf"/>
</dbReference>
<dbReference type="PROSITE" id="PS51831">
    <property type="entry name" value="HD"/>
    <property type="match status" value="1"/>
</dbReference>
<dbReference type="FunFam" id="1.10.3210.10:FF:000001">
    <property type="entry name" value="GTP pyrophosphokinase RelA"/>
    <property type="match status" value="1"/>
</dbReference>
<dbReference type="Pfam" id="PF13291">
    <property type="entry name" value="ACT_4"/>
    <property type="match status" value="1"/>
</dbReference>
<gene>
    <name evidence="7" type="ORF">OZSIB_3869</name>
</gene>
<dbReference type="SUPFAM" id="SSF55021">
    <property type="entry name" value="ACT-like"/>
    <property type="match status" value="1"/>
</dbReference>
<dbReference type="Gene3D" id="3.10.20.30">
    <property type="match status" value="1"/>
</dbReference>
<comment type="similarity">
    <text evidence="2">Belongs to the relA/spoT family.</text>
</comment>
<dbReference type="Gene3D" id="3.30.70.260">
    <property type="match status" value="1"/>
</dbReference>
<reference evidence="7 8" key="1">
    <citation type="submission" date="2018-05" db="EMBL/GenBank/DDBJ databases">
        <title>A metagenomic window into the 2 km-deep terrestrial subsurface aquifer revealed taxonomically and functionally diverse microbial community comprising novel uncultured bacterial lineages.</title>
        <authorList>
            <person name="Kadnikov V.V."/>
            <person name="Mardanov A.V."/>
            <person name="Beletsky A.V."/>
            <person name="Banks D."/>
            <person name="Pimenov N.V."/>
            <person name="Frank Y.A."/>
            <person name="Karnachuk O.V."/>
            <person name="Ravin N.V."/>
        </authorList>
    </citation>
    <scope>NUCLEOTIDE SEQUENCE [LARGE SCALE GENOMIC DNA]</scope>
    <source>
        <strain evidence="7">BY5</strain>
    </source>
</reference>
<dbReference type="InterPro" id="IPR002912">
    <property type="entry name" value="ACT_dom"/>
</dbReference>
<dbReference type="Pfam" id="PF13328">
    <property type="entry name" value="HD_4"/>
    <property type="match status" value="1"/>
</dbReference>
<dbReference type="InterPro" id="IPR045600">
    <property type="entry name" value="RelA/SpoT_AH_RIS"/>
</dbReference>
<protein>
    <submittedName>
        <fullName evidence="7">GTP pyrophosphokinase</fullName>
    </submittedName>
</protein>
<dbReference type="InterPro" id="IPR007685">
    <property type="entry name" value="RelA_SpoT"/>
</dbReference>
<dbReference type="Pfam" id="PF19296">
    <property type="entry name" value="RelA_AH_RIS"/>
    <property type="match status" value="1"/>
</dbReference>
<dbReference type="InterPro" id="IPR003607">
    <property type="entry name" value="HD/PDEase_dom"/>
</dbReference>
<dbReference type="CDD" id="cd00077">
    <property type="entry name" value="HDc"/>
    <property type="match status" value="1"/>
</dbReference>
<dbReference type="InterPro" id="IPR033655">
    <property type="entry name" value="TGS_RelA/SpoT"/>
</dbReference>
<dbReference type="GO" id="GO:0015969">
    <property type="term" value="P:guanosine tetraphosphate metabolic process"/>
    <property type="evidence" value="ECO:0007669"/>
    <property type="project" value="InterPro"/>
</dbReference>
<dbReference type="SUPFAM" id="SSF81271">
    <property type="entry name" value="TGS-like"/>
    <property type="match status" value="1"/>
</dbReference>
<dbReference type="CDD" id="cd05399">
    <property type="entry name" value="NT_Rel-Spo_like"/>
    <property type="match status" value="1"/>
</dbReference>
<dbReference type="InterPro" id="IPR012676">
    <property type="entry name" value="TGS-like"/>
</dbReference>
<evidence type="ECO:0000259" key="4">
    <source>
        <dbReference type="PROSITE" id="PS51671"/>
    </source>
</evidence>
<dbReference type="CDD" id="cd04876">
    <property type="entry name" value="ACT_RelA-SpoT"/>
    <property type="match status" value="1"/>
</dbReference>
<dbReference type="InterPro" id="IPR012675">
    <property type="entry name" value="Beta-grasp_dom_sf"/>
</dbReference>
<dbReference type="InterPro" id="IPR004811">
    <property type="entry name" value="RelA/Spo_fam"/>
</dbReference>
<comment type="function">
    <text evidence="2">In eubacteria ppGpp (guanosine 3'-diphosphate 5'-diphosphate) is a mediator of the stringent response that coordinates a variety of cellular activities in response to changes in nutritional abundance.</text>
</comment>
<evidence type="ECO:0000256" key="3">
    <source>
        <dbReference type="SAM" id="MobiDB-lite"/>
    </source>
</evidence>
<dbReference type="PROSITE" id="PS51880">
    <property type="entry name" value="TGS"/>
    <property type="match status" value="1"/>
</dbReference>
<feature type="domain" description="HD" evidence="5">
    <location>
        <begin position="1"/>
        <end position="92"/>
    </location>
</feature>
<dbReference type="Pfam" id="PF02824">
    <property type="entry name" value="TGS"/>
    <property type="match status" value="1"/>
</dbReference>
<dbReference type="AlphaFoldDB" id="A0A367ZPP1"/>
<dbReference type="GO" id="GO:0016301">
    <property type="term" value="F:kinase activity"/>
    <property type="evidence" value="ECO:0007669"/>
    <property type="project" value="UniProtKB-KW"/>
</dbReference>
<feature type="domain" description="ACT" evidence="4">
    <location>
        <begin position="604"/>
        <end position="678"/>
    </location>
</feature>
<dbReference type="PANTHER" id="PTHR21262:SF31">
    <property type="entry name" value="GTP PYROPHOSPHOKINASE"/>
    <property type="match status" value="1"/>
</dbReference>
<dbReference type="EMBL" id="QOQW01000009">
    <property type="protein sequence ID" value="RCK80000.1"/>
    <property type="molecule type" value="Genomic_DNA"/>
</dbReference>
<dbReference type="NCBIfam" id="TIGR00691">
    <property type="entry name" value="spoT_relA"/>
    <property type="match status" value="1"/>
</dbReference>
<dbReference type="Pfam" id="PF04607">
    <property type="entry name" value="RelA_SpoT"/>
    <property type="match status" value="1"/>
</dbReference>
<sequence>MIVATELRLDSTSICAALLHDVVEDTAATIADLEAKFGPTLARLVEGVTKLNKVFFSSASSAQAANFRKMLFAMTNDVRVILIKLADRLHNIRTLQYLPPVKQKYVAQETLEIYAPLAHRLGIYKIKSELEDRAFMFLQPEIAKQISDFLAEKGLEGEAKLQEAMVEVGKHLKEVHIHATISGRPKHLYSIYNKMQKYSLPLEGLYDYLGIRIITRSVKDCYGALGIVHKFWKPIPGRFKDYIAVPKPNMYQSLHTTVLFEGKPLEVQIRTEEMHAIAEEGIAAHWDYKESGGKDAAPDYKEKLSWLRNLIDWYQDVKDASEFMEAVKVELFQYHVYVFTPKGDVIELPRGSTPIDFAYTIHTDVGHRCIGAKVNGHIVPLDYTLQNGDIVSIVTSKTQKGPSRDWLKFVQSTNAKRKIRNWLKKEFRDEYIASGSHEFWDTFARMGGDKELEKKLKAPEAVEEVKNLGFPSWDELFAGIGAGEIRAQQVIGKLCPQLVNRPAPTPPPPSANEPLRKQKRAGKRGPQIVAGGLDSALVKISRCCNPIPGDPIMGYITRGRGVTVHRTDCPNAKALHNQPEGRLIDVRWNMGTPADQHSSAYMARIRIETTDRTGMLNSITTVIANQGVNVFSASARTTKKKTGMLDFVVEVRDSNQLMTLIRAIERVNGVMRVFRETPQSDGS</sequence>
<dbReference type="Gene3D" id="1.10.3210.10">
    <property type="entry name" value="Hypothetical protein af1432"/>
    <property type="match status" value="1"/>
</dbReference>
<comment type="caution">
    <text evidence="7">The sequence shown here is derived from an EMBL/GenBank/DDBJ whole genome shotgun (WGS) entry which is preliminary data.</text>
</comment>
<dbReference type="Gene3D" id="3.30.460.10">
    <property type="entry name" value="Beta Polymerase, domain 2"/>
    <property type="match status" value="1"/>
</dbReference>
<evidence type="ECO:0000259" key="5">
    <source>
        <dbReference type="PROSITE" id="PS51831"/>
    </source>
</evidence>
<dbReference type="InterPro" id="IPR004095">
    <property type="entry name" value="TGS"/>
</dbReference>
<feature type="region of interest" description="Disordered" evidence="3">
    <location>
        <begin position="499"/>
        <end position="526"/>
    </location>
</feature>
<proteinExistence type="inferred from homology"/>